<evidence type="ECO:0000256" key="2">
    <source>
        <dbReference type="ARBA" id="ARBA00022908"/>
    </source>
</evidence>
<dbReference type="PANTHER" id="PTHR30629">
    <property type="entry name" value="PROPHAGE INTEGRASE"/>
    <property type="match status" value="1"/>
</dbReference>
<dbReference type="Pfam" id="PF13356">
    <property type="entry name" value="Arm-DNA-bind_3"/>
    <property type="match status" value="1"/>
</dbReference>
<evidence type="ECO:0000256" key="1">
    <source>
        <dbReference type="ARBA" id="ARBA00008857"/>
    </source>
</evidence>
<dbReference type="PANTHER" id="PTHR30629:SF6">
    <property type="entry name" value="PROPHAGE INTEGRASE INTA-RELATED"/>
    <property type="match status" value="1"/>
</dbReference>
<evidence type="ECO:0000256" key="3">
    <source>
        <dbReference type="ARBA" id="ARBA00023125"/>
    </source>
</evidence>
<sequence length="413" mass="46912">MARGVTPLTNTEVKQAKPKEKLYKLADGGGLQLRVKPTGSKSWLFDYFKPITKKRTSMGFGTYPEVSLAEARKKRVAARELLAKDIDPKEFKDDKHREQLLSASNTFKSVAIDWFVIKKTTIAENTAKSLWRKFENHVFPKLGHRPIDKILAPEAIEALKPLAAKGNLETTGKIIGHLNNVMTHAVNTGILHHNPLSGIRSAFQTPKVTNMATIRPNELGKLMIDISYASIKLVTRCLLEWQLHTMTRPSESAKAQWSEIDFENQLWTIPAERMKMRLEHKVPLTPQTIEILARLQPMTGDRKYLFPSYIDHNKHCNVESANKALGRMGYKNKLVAHGLRALASTTLNEQGHDPDVIEAALSHVDKNEVRRVYNRAEYLERRRVLMCWWSQHIEDAATGKSSTVSNIKHLNMM</sequence>
<dbReference type="Pfam" id="PF22022">
    <property type="entry name" value="Phage_int_M"/>
    <property type="match status" value="1"/>
</dbReference>
<reference evidence="6 7" key="1">
    <citation type="submission" date="2019-07" db="EMBL/GenBank/DDBJ databases">
        <title>Genomes of sea-ice associated Colwellia species.</title>
        <authorList>
            <person name="Bowman J.P."/>
        </authorList>
    </citation>
    <scope>NUCLEOTIDE SEQUENCE [LARGE SCALE GENOMIC DNA]</scope>
    <source>
        <strain evidence="6 7">ACAM 459</strain>
    </source>
</reference>
<comment type="caution">
    <text evidence="6">The sequence shown here is derived from an EMBL/GenBank/DDBJ whole genome shotgun (WGS) entry which is preliminary data.</text>
</comment>
<dbReference type="GO" id="GO:0015074">
    <property type="term" value="P:DNA integration"/>
    <property type="evidence" value="ECO:0007669"/>
    <property type="project" value="UniProtKB-KW"/>
</dbReference>
<dbReference type="Gene3D" id="1.10.443.10">
    <property type="entry name" value="Intergrase catalytic core"/>
    <property type="match status" value="1"/>
</dbReference>
<evidence type="ECO:0000313" key="6">
    <source>
        <dbReference type="EMBL" id="TWX65950.1"/>
    </source>
</evidence>
<dbReference type="Gene3D" id="1.10.150.130">
    <property type="match status" value="1"/>
</dbReference>
<dbReference type="InterPro" id="IPR002104">
    <property type="entry name" value="Integrase_catalytic"/>
</dbReference>
<keyword evidence="2" id="KW-0229">DNA integration</keyword>
<evidence type="ECO:0000256" key="4">
    <source>
        <dbReference type="ARBA" id="ARBA00023172"/>
    </source>
</evidence>
<dbReference type="Pfam" id="PF00589">
    <property type="entry name" value="Phage_integrase"/>
    <property type="match status" value="1"/>
</dbReference>
<proteinExistence type="inferred from homology"/>
<dbReference type="OrthoDB" id="9795573at2"/>
<dbReference type="CDD" id="cd00801">
    <property type="entry name" value="INT_P4_C"/>
    <property type="match status" value="1"/>
</dbReference>
<organism evidence="6 7">
    <name type="scientific">Colwellia demingiae</name>
    <dbReference type="NCBI Taxonomy" id="89401"/>
    <lineage>
        <taxon>Bacteria</taxon>
        <taxon>Pseudomonadati</taxon>
        <taxon>Pseudomonadota</taxon>
        <taxon>Gammaproteobacteria</taxon>
        <taxon>Alteromonadales</taxon>
        <taxon>Colwelliaceae</taxon>
        <taxon>Colwellia</taxon>
    </lineage>
</organism>
<dbReference type="NCBIfam" id="NF007246">
    <property type="entry name" value="PRK09692.1"/>
    <property type="match status" value="1"/>
</dbReference>
<dbReference type="Gene3D" id="3.30.160.390">
    <property type="entry name" value="Integrase, DNA-binding domain"/>
    <property type="match status" value="1"/>
</dbReference>
<dbReference type="GO" id="GO:0006310">
    <property type="term" value="P:DNA recombination"/>
    <property type="evidence" value="ECO:0007669"/>
    <property type="project" value="UniProtKB-KW"/>
</dbReference>
<keyword evidence="7" id="KW-1185">Reference proteome</keyword>
<dbReference type="InterPro" id="IPR011010">
    <property type="entry name" value="DNA_brk_join_enz"/>
</dbReference>
<dbReference type="InterPro" id="IPR050808">
    <property type="entry name" value="Phage_Integrase"/>
</dbReference>
<dbReference type="EMBL" id="VOLT01000009">
    <property type="protein sequence ID" value="TWX65950.1"/>
    <property type="molecule type" value="Genomic_DNA"/>
</dbReference>
<accession>A0A5C6QBB1</accession>
<keyword evidence="4" id="KW-0233">DNA recombination</keyword>
<dbReference type="RefSeq" id="WP_146789976.1">
    <property type="nucleotide sequence ID" value="NZ_VOLT01000009.1"/>
</dbReference>
<keyword evidence="3" id="KW-0238">DNA-binding</keyword>
<protein>
    <submittedName>
        <fullName evidence="6">Tyrosine-type recombinase/integrase</fullName>
    </submittedName>
</protein>
<evidence type="ECO:0000259" key="5">
    <source>
        <dbReference type="PROSITE" id="PS51898"/>
    </source>
</evidence>
<name>A0A5C6QBB1_9GAMM</name>
<feature type="domain" description="Tyr recombinase" evidence="5">
    <location>
        <begin position="209"/>
        <end position="386"/>
    </location>
</feature>
<dbReference type="SUPFAM" id="SSF56349">
    <property type="entry name" value="DNA breaking-rejoining enzymes"/>
    <property type="match status" value="1"/>
</dbReference>
<gene>
    <name evidence="6" type="ORF">ESZ36_16740</name>
</gene>
<dbReference type="InterPro" id="IPR010998">
    <property type="entry name" value="Integrase_recombinase_N"/>
</dbReference>
<dbReference type="GO" id="GO:0003677">
    <property type="term" value="F:DNA binding"/>
    <property type="evidence" value="ECO:0007669"/>
    <property type="project" value="UniProtKB-KW"/>
</dbReference>
<dbReference type="InterPro" id="IPR025166">
    <property type="entry name" value="Integrase_DNA_bind_dom"/>
</dbReference>
<evidence type="ECO:0000313" key="7">
    <source>
        <dbReference type="Proteomes" id="UP000321822"/>
    </source>
</evidence>
<dbReference type="InterPro" id="IPR053876">
    <property type="entry name" value="Phage_int_M"/>
</dbReference>
<dbReference type="AlphaFoldDB" id="A0A5C6QBB1"/>
<dbReference type="InterPro" id="IPR013762">
    <property type="entry name" value="Integrase-like_cat_sf"/>
</dbReference>
<dbReference type="Proteomes" id="UP000321822">
    <property type="component" value="Unassembled WGS sequence"/>
</dbReference>
<dbReference type="PROSITE" id="PS51898">
    <property type="entry name" value="TYR_RECOMBINASE"/>
    <property type="match status" value="1"/>
</dbReference>
<dbReference type="InterPro" id="IPR038488">
    <property type="entry name" value="Integrase_DNA-bd_sf"/>
</dbReference>
<comment type="similarity">
    <text evidence="1">Belongs to the 'phage' integrase family.</text>
</comment>